<proteinExistence type="predicted"/>
<name>A0ABR2KYT8_9EUKA</name>
<dbReference type="Proteomes" id="UP001470230">
    <property type="component" value="Unassembled WGS sequence"/>
</dbReference>
<sequence>MFVSTQSKPTDYSSIQVRLNIPWKCEYVKYYVSSINTKANILITTKDDYLVFETADNEIKIQFEDCFNFTISSLTKFLNACQSVITFKNINNKTISINSTKNITLTSATHRAKLITGLYNTKEFICNANEEIIVPDLPILDFANKLYLVSLQGVPMNSSIDDQEYTPSVIANIDAMVIDGEPLMVNYDMTKPIKIKTNTDSLKYLEMRLVDFMFKPIILKSPLFITIKINPAKKADVYDVLTK</sequence>
<gene>
    <name evidence="1" type="ORF">M9Y10_013842</name>
</gene>
<dbReference type="EMBL" id="JAPFFF010000002">
    <property type="protein sequence ID" value="KAK8895956.1"/>
    <property type="molecule type" value="Genomic_DNA"/>
</dbReference>
<reference evidence="1 2" key="1">
    <citation type="submission" date="2024-04" db="EMBL/GenBank/DDBJ databases">
        <title>Tritrichomonas musculus Genome.</title>
        <authorList>
            <person name="Alves-Ferreira E."/>
            <person name="Grigg M."/>
            <person name="Lorenzi H."/>
            <person name="Galac M."/>
        </authorList>
    </citation>
    <scope>NUCLEOTIDE SEQUENCE [LARGE SCALE GENOMIC DNA]</scope>
    <source>
        <strain evidence="1 2">EAF2021</strain>
    </source>
</reference>
<keyword evidence="2" id="KW-1185">Reference proteome</keyword>
<evidence type="ECO:0000313" key="2">
    <source>
        <dbReference type="Proteomes" id="UP001470230"/>
    </source>
</evidence>
<comment type="caution">
    <text evidence="1">The sequence shown here is derived from an EMBL/GenBank/DDBJ whole genome shotgun (WGS) entry which is preliminary data.</text>
</comment>
<organism evidence="1 2">
    <name type="scientific">Tritrichomonas musculus</name>
    <dbReference type="NCBI Taxonomy" id="1915356"/>
    <lineage>
        <taxon>Eukaryota</taxon>
        <taxon>Metamonada</taxon>
        <taxon>Parabasalia</taxon>
        <taxon>Tritrichomonadida</taxon>
        <taxon>Tritrichomonadidae</taxon>
        <taxon>Tritrichomonas</taxon>
    </lineage>
</organism>
<protein>
    <submittedName>
        <fullName evidence="1">Uncharacterized protein</fullName>
    </submittedName>
</protein>
<accession>A0ABR2KYT8</accession>
<evidence type="ECO:0000313" key="1">
    <source>
        <dbReference type="EMBL" id="KAK8895956.1"/>
    </source>
</evidence>